<dbReference type="Proteomes" id="UP000054721">
    <property type="component" value="Unassembled WGS sequence"/>
</dbReference>
<evidence type="ECO:0000313" key="2">
    <source>
        <dbReference type="Proteomes" id="UP000054721"/>
    </source>
</evidence>
<evidence type="ECO:0000313" key="1">
    <source>
        <dbReference type="EMBL" id="KRZ52966.1"/>
    </source>
</evidence>
<keyword evidence="2" id="KW-1185">Reference proteome</keyword>
<reference evidence="1 2" key="1">
    <citation type="submission" date="2015-05" db="EMBL/GenBank/DDBJ databases">
        <title>Evolution of Trichinella species and genotypes.</title>
        <authorList>
            <person name="Korhonen P.K."/>
            <person name="Edoardo P."/>
            <person name="Giuseppe L.R."/>
            <person name="Gasser R.B."/>
        </authorList>
    </citation>
    <scope>NUCLEOTIDE SEQUENCE [LARGE SCALE GENOMIC DNA]</scope>
    <source>
        <strain evidence="1">ISS10</strain>
    </source>
</reference>
<protein>
    <submittedName>
        <fullName evidence="1">Uncharacterized protein</fullName>
    </submittedName>
</protein>
<gene>
    <name evidence="1" type="ORF">T02_7389</name>
</gene>
<sequence>MDFISLMNRLSDDRQLRTCTFSVKLFLSISETILTEFSYWLFSLFSDWQVSRKLLSEYNQLRRASNERFENDPLNIKAVVYLSAIFAPYILIL</sequence>
<dbReference type="EMBL" id="JYDW01000177">
    <property type="protein sequence ID" value="KRZ52966.1"/>
    <property type="molecule type" value="Genomic_DNA"/>
</dbReference>
<dbReference type="AlphaFoldDB" id="A0A0V1L0R2"/>
<accession>A0A0V1L0R2</accession>
<organism evidence="1 2">
    <name type="scientific">Trichinella nativa</name>
    <dbReference type="NCBI Taxonomy" id="6335"/>
    <lineage>
        <taxon>Eukaryota</taxon>
        <taxon>Metazoa</taxon>
        <taxon>Ecdysozoa</taxon>
        <taxon>Nematoda</taxon>
        <taxon>Enoplea</taxon>
        <taxon>Dorylaimia</taxon>
        <taxon>Trichinellida</taxon>
        <taxon>Trichinellidae</taxon>
        <taxon>Trichinella</taxon>
    </lineage>
</organism>
<proteinExistence type="predicted"/>
<dbReference type="OrthoDB" id="1060785at2759"/>
<name>A0A0V1L0R2_9BILA</name>
<comment type="caution">
    <text evidence="1">The sequence shown here is derived from an EMBL/GenBank/DDBJ whole genome shotgun (WGS) entry which is preliminary data.</text>
</comment>